<dbReference type="Gene3D" id="3.40.50.300">
    <property type="entry name" value="P-loop containing nucleotide triphosphate hydrolases"/>
    <property type="match status" value="1"/>
</dbReference>
<evidence type="ECO:0000313" key="1">
    <source>
        <dbReference type="EMBL" id="MBM7694184.1"/>
    </source>
</evidence>
<comment type="caution">
    <text evidence="1">The sequence shown here is derived from an EMBL/GenBank/DDBJ whole genome shotgun (WGS) entry which is preliminary data.</text>
</comment>
<evidence type="ECO:0000313" key="2">
    <source>
        <dbReference type="Proteomes" id="UP000823486"/>
    </source>
</evidence>
<dbReference type="EMBL" id="JAFBFI010000019">
    <property type="protein sequence ID" value="MBM7694184.1"/>
    <property type="molecule type" value="Genomic_DNA"/>
</dbReference>
<organism evidence="1 2">
    <name type="scientific">Peribacillus deserti</name>
    <dbReference type="NCBI Taxonomy" id="673318"/>
    <lineage>
        <taxon>Bacteria</taxon>
        <taxon>Bacillati</taxon>
        <taxon>Bacillota</taxon>
        <taxon>Bacilli</taxon>
        <taxon>Bacillales</taxon>
        <taxon>Bacillaceae</taxon>
        <taxon>Peribacillus</taxon>
    </lineage>
</organism>
<accession>A0ABS2QN52</accession>
<dbReference type="Proteomes" id="UP000823486">
    <property type="component" value="Unassembled WGS sequence"/>
</dbReference>
<dbReference type="InterPro" id="IPR027417">
    <property type="entry name" value="P-loop_NTPase"/>
</dbReference>
<reference evidence="1 2" key="1">
    <citation type="submission" date="2021-01" db="EMBL/GenBank/DDBJ databases">
        <title>Genomic Encyclopedia of Type Strains, Phase IV (KMG-IV): sequencing the most valuable type-strain genomes for metagenomic binning, comparative biology and taxonomic classification.</title>
        <authorList>
            <person name="Goeker M."/>
        </authorList>
    </citation>
    <scope>NUCLEOTIDE SEQUENCE [LARGE SCALE GENOMIC DNA]</scope>
    <source>
        <strain evidence="1 2">DSM 105482</strain>
    </source>
</reference>
<gene>
    <name evidence="1" type="ORF">JOC77_003628</name>
</gene>
<dbReference type="SUPFAM" id="SSF52540">
    <property type="entry name" value="P-loop containing nucleoside triphosphate hydrolases"/>
    <property type="match status" value="1"/>
</dbReference>
<keyword evidence="2" id="KW-1185">Reference proteome</keyword>
<sequence length="98" mass="10699">MADLAECRLDELIIRAEKVDMIETGIKILDVFAPLAAGGTVGLIARPGMGQLVVLAEMFYRLKQKGFTIVLLKPEGNPPEIYDLLDEVDIAVNSIKEA</sequence>
<proteinExistence type="predicted"/>
<name>A0ABS2QN52_9BACI</name>
<protein>
    <submittedName>
        <fullName evidence="1">F0F1-type ATP synthase beta subunit</fullName>
    </submittedName>
</protein>